<dbReference type="GeneID" id="18869823"/>
<dbReference type="OrthoDB" id="10262986at2759"/>
<dbReference type="Proteomes" id="UP000000709">
    <property type="component" value="Unassembled WGS sequence"/>
</dbReference>
<dbReference type="EMBL" id="GL996500">
    <property type="protein sequence ID" value="EGW34386.1"/>
    <property type="molecule type" value="Genomic_DNA"/>
</dbReference>
<evidence type="ECO:0000256" key="1">
    <source>
        <dbReference type="SAM" id="MobiDB-lite"/>
    </source>
</evidence>
<name>G3AI71_SPAPN</name>
<gene>
    <name evidence="2" type="ORF">SPAPADRAFT_134485</name>
</gene>
<dbReference type="AlphaFoldDB" id="G3AI71"/>
<organism evidence="3">
    <name type="scientific">Spathaspora passalidarum (strain NRRL Y-27907 / 11-Y1)</name>
    <dbReference type="NCBI Taxonomy" id="619300"/>
    <lineage>
        <taxon>Eukaryota</taxon>
        <taxon>Fungi</taxon>
        <taxon>Dikarya</taxon>
        <taxon>Ascomycota</taxon>
        <taxon>Saccharomycotina</taxon>
        <taxon>Pichiomycetes</taxon>
        <taxon>Debaryomycetaceae</taxon>
        <taxon>Spathaspora</taxon>
    </lineage>
</organism>
<reference evidence="2 3" key="1">
    <citation type="journal article" date="2011" name="Proc. Natl. Acad. Sci. U.S.A.">
        <title>Comparative genomics of xylose-fermenting fungi for enhanced biofuel production.</title>
        <authorList>
            <person name="Wohlbach D.J."/>
            <person name="Kuo A."/>
            <person name="Sato T.K."/>
            <person name="Potts K.M."/>
            <person name="Salamov A.A."/>
            <person name="LaButti K.M."/>
            <person name="Sun H."/>
            <person name="Clum A."/>
            <person name="Pangilinan J.L."/>
            <person name="Lindquist E.A."/>
            <person name="Lucas S."/>
            <person name="Lapidus A."/>
            <person name="Jin M."/>
            <person name="Gunawan C."/>
            <person name="Balan V."/>
            <person name="Dale B.E."/>
            <person name="Jeffries T.W."/>
            <person name="Zinkel R."/>
            <person name="Barry K.W."/>
            <person name="Grigoriev I.V."/>
            <person name="Gasch A.P."/>
        </authorList>
    </citation>
    <scope>NUCLEOTIDE SEQUENCE [LARGE SCALE GENOMIC DNA]</scope>
    <source>
        <strain evidence="3">NRRL Y-27907 / 11-Y1</strain>
    </source>
</reference>
<dbReference type="OMA" id="WAEVWYN"/>
<protein>
    <submittedName>
        <fullName evidence="2">Uncharacterized protein</fullName>
    </submittedName>
</protein>
<feature type="region of interest" description="Disordered" evidence="1">
    <location>
        <begin position="241"/>
        <end position="289"/>
    </location>
</feature>
<keyword evidence="3" id="KW-1185">Reference proteome</keyword>
<sequence length="289" mass="32903">MAVHSPHYVTRQLFQCGGVSLYKISPGATSNINSWDLTDSNQVWSGFMRFCEQEAQEEYSTGDTQLAGLTVESSSSSSGEYKKYMVEPFQNLRAKIEFYNRSPDSGVEEIWAETWYNPLVSIEYDNTMKLSDLAHLEMKRLHTIAHDNKDTILEVDNSDRHFRVVVQLPGTGYHPYLEEDEHDSDLIQVALGLQIKDLKQAYRFAECLEVYNSRYGYAQHSYYYDRMLYAMNSVSFTSDVGNTNDSSDSVSEESVSVSGSDSDSETDLQGSRHEEEDDEDDEFGDFVTS</sequence>
<feature type="compositionally biased region" description="Acidic residues" evidence="1">
    <location>
        <begin position="275"/>
        <end position="289"/>
    </location>
</feature>
<accession>G3AI71</accession>
<dbReference type="eggNOG" id="ENOG502RPZ6">
    <property type="taxonomic scope" value="Eukaryota"/>
</dbReference>
<dbReference type="HOGENOM" id="CLU_956446_0_0_1"/>
<feature type="compositionally biased region" description="Low complexity" evidence="1">
    <location>
        <begin position="245"/>
        <end position="261"/>
    </location>
</feature>
<dbReference type="RefSeq" id="XP_007373970.1">
    <property type="nucleotide sequence ID" value="XM_007373908.1"/>
</dbReference>
<evidence type="ECO:0000313" key="2">
    <source>
        <dbReference type="EMBL" id="EGW34386.1"/>
    </source>
</evidence>
<dbReference type="KEGG" id="spaa:SPAPADRAFT_134485"/>
<proteinExistence type="predicted"/>
<dbReference type="InParanoid" id="G3AI71"/>
<evidence type="ECO:0000313" key="3">
    <source>
        <dbReference type="Proteomes" id="UP000000709"/>
    </source>
</evidence>